<accession>A0A9X1BAW1</accession>
<dbReference type="EMBL" id="CP072329">
    <property type="protein sequence ID" value="QUB38856.1"/>
    <property type="molecule type" value="Genomic_DNA"/>
</dbReference>
<dbReference type="RefSeq" id="WP_187538438.1">
    <property type="nucleotide sequence ID" value="NZ_CP072329.1"/>
</dbReference>
<reference evidence="3 4" key="2">
    <citation type="submission" date="2021-03" db="EMBL/GenBank/DDBJ databases">
        <title>Human Oral Microbial Genomes.</title>
        <authorList>
            <person name="Johnston C.D."/>
            <person name="Chen T."/>
            <person name="Dewhirst F.E."/>
        </authorList>
    </citation>
    <scope>NUCLEOTIDE SEQUENCE [LARGE SCALE GENOMIC DNA]</scope>
    <source>
        <strain evidence="3 4">CCUG 66490</strain>
    </source>
</reference>
<feature type="transmembrane region" description="Helical" evidence="1">
    <location>
        <begin position="139"/>
        <end position="159"/>
    </location>
</feature>
<evidence type="ECO:0000313" key="5">
    <source>
        <dbReference type="Proteomes" id="UP001138780"/>
    </source>
</evidence>
<evidence type="ECO:0000313" key="3">
    <source>
        <dbReference type="EMBL" id="QUB38856.1"/>
    </source>
</evidence>
<keyword evidence="1" id="KW-0472">Membrane</keyword>
<organism evidence="2 5">
    <name type="scientific">Streptococcus lactarius</name>
    <dbReference type="NCBI Taxonomy" id="684066"/>
    <lineage>
        <taxon>Bacteria</taxon>
        <taxon>Bacillati</taxon>
        <taxon>Bacillota</taxon>
        <taxon>Bacilli</taxon>
        <taxon>Lactobacillales</taxon>
        <taxon>Streptococcaceae</taxon>
        <taxon>Streptococcus</taxon>
    </lineage>
</organism>
<keyword evidence="1" id="KW-1133">Transmembrane helix</keyword>
<gene>
    <name evidence="2" type="ORF">BTU61_03745</name>
    <name evidence="3" type="ORF">J4854_10015</name>
</gene>
<evidence type="ECO:0000313" key="4">
    <source>
        <dbReference type="Proteomes" id="UP000676511"/>
    </source>
</evidence>
<dbReference type="EMBL" id="MRXX01000004">
    <property type="protein sequence ID" value="MBK4779311.1"/>
    <property type="molecule type" value="Genomic_DNA"/>
</dbReference>
<proteinExistence type="predicted"/>
<feature type="transmembrane region" description="Helical" evidence="1">
    <location>
        <begin position="7"/>
        <end position="28"/>
    </location>
</feature>
<keyword evidence="4" id="KW-1185">Reference proteome</keyword>
<dbReference type="AlphaFoldDB" id="A0A9X1BAW1"/>
<dbReference type="Proteomes" id="UP001138780">
    <property type="component" value="Unassembled WGS sequence"/>
</dbReference>
<evidence type="ECO:0000256" key="1">
    <source>
        <dbReference type="SAM" id="Phobius"/>
    </source>
</evidence>
<evidence type="ECO:0000313" key="2">
    <source>
        <dbReference type="EMBL" id="MBK4779311.1"/>
    </source>
</evidence>
<dbReference type="Proteomes" id="UP000676511">
    <property type="component" value="Chromosome"/>
</dbReference>
<sequence>MKKNPIYLYVLLFFSTVGTFNSLASTFISSKAFELSDDFAKQMGLTTAQDKADYVTYMEKSVQVNQSPFAFLMVSLITIALLAIIYFLFVKRDLLKAHYAFIGQIVISYIFSCYNYFVLSSLFSVFSNETLRQRYQSSSVLALLLLTALAALFLGIILYKTLRLRKLQGVEVLDK</sequence>
<keyword evidence="1" id="KW-0812">Transmembrane</keyword>
<name>A0A9X1BAW1_9STRE</name>
<feature type="transmembrane region" description="Helical" evidence="1">
    <location>
        <begin position="69"/>
        <end position="89"/>
    </location>
</feature>
<protein>
    <submittedName>
        <fullName evidence="2">Uncharacterized protein</fullName>
    </submittedName>
</protein>
<reference evidence="2" key="1">
    <citation type="submission" date="2016-12" db="EMBL/GenBank/DDBJ databases">
        <title>Draft genome of Streptococcus lactarius CCUG 66490T type strain.</title>
        <authorList>
            <person name="Salva-Serra F."/>
            <person name="Engstrom-Jakobsson H."/>
            <person name="Thorell K."/>
            <person name="Gomila M."/>
            <person name="Gonzales-Siles L."/>
            <person name="Busquets A."/>
            <person name="Jaen-Luchoro D."/>
            <person name="Karlsson R."/>
            <person name="Kristiansson E."/>
            <person name="Moore E."/>
        </authorList>
    </citation>
    <scope>NUCLEOTIDE SEQUENCE</scope>
    <source>
        <strain evidence="2">CCUG 66490</strain>
    </source>
</reference>
<feature type="transmembrane region" description="Helical" evidence="1">
    <location>
        <begin position="101"/>
        <end position="119"/>
    </location>
</feature>